<dbReference type="AlphaFoldDB" id="A0A2R5H4A7"/>
<dbReference type="InParanoid" id="A0A2R5H4A7"/>
<feature type="chain" id="PRO_5015343688" evidence="1">
    <location>
        <begin position="24"/>
        <end position="49"/>
    </location>
</feature>
<sequence>SCIVTKLELALLLGCGVSLKMLAHDVEPIRKVFWNGSCYGMSRNEGLAV</sequence>
<reference evidence="2 3" key="1">
    <citation type="submission" date="2017-12" db="EMBL/GenBank/DDBJ databases">
        <title>Sequencing, de novo assembly and annotation of complete genome of a new Thraustochytrid species, strain FCC1311.</title>
        <authorList>
            <person name="Sedici K."/>
            <person name="Godart F."/>
            <person name="Aiese Cigliano R."/>
            <person name="Sanseverino W."/>
            <person name="Barakat M."/>
            <person name="Ortet P."/>
            <person name="Marechal E."/>
            <person name="Cagnac O."/>
            <person name="Amato A."/>
        </authorList>
    </citation>
    <scope>NUCLEOTIDE SEQUENCE [LARGE SCALE GENOMIC DNA]</scope>
</reference>
<protein>
    <submittedName>
        <fullName evidence="2">Uncharacterized protein</fullName>
    </submittedName>
</protein>
<keyword evidence="1" id="KW-0732">Signal</keyword>
<evidence type="ECO:0000313" key="3">
    <source>
        <dbReference type="Proteomes" id="UP000241890"/>
    </source>
</evidence>
<accession>A0A2R5H4A7</accession>
<comment type="caution">
    <text evidence="2">The sequence shown here is derived from an EMBL/GenBank/DDBJ whole genome shotgun (WGS) entry which is preliminary data.</text>
</comment>
<evidence type="ECO:0000256" key="1">
    <source>
        <dbReference type="SAM" id="SignalP"/>
    </source>
</evidence>
<dbReference type="EMBL" id="BEYU01000633">
    <property type="protein sequence ID" value="GBG35294.1"/>
    <property type="molecule type" value="Genomic_DNA"/>
</dbReference>
<gene>
    <name evidence="2" type="ORF">FCC1311_115172</name>
</gene>
<organism evidence="2 3">
    <name type="scientific">Hondaea fermentalgiana</name>
    <dbReference type="NCBI Taxonomy" id="2315210"/>
    <lineage>
        <taxon>Eukaryota</taxon>
        <taxon>Sar</taxon>
        <taxon>Stramenopiles</taxon>
        <taxon>Bigyra</taxon>
        <taxon>Labyrinthulomycetes</taxon>
        <taxon>Thraustochytrida</taxon>
        <taxon>Thraustochytriidae</taxon>
        <taxon>Hondaea</taxon>
    </lineage>
</organism>
<feature type="signal peptide" evidence="1">
    <location>
        <begin position="1"/>
        <end position="23"/>
    </location>
</feature>
<dbReference type="Proteomes" id="UP000241890">
    <property type="component" value="Unassembled WGS sequence"/>
</dbReference>
<keyword evidence="3" id="KW-1185">Reference proteome</keyword>
<feature type="non-terminal residue" evidence="2">
    <location>
        <position position="1"/>
    </location>
</feature>
<name>A0A2R5H4A7_9STRA</name>
<proteinExistence type="predicted"/>
<evidence type="ECO:0000313" key="2">
    <source>
        <dbReference type="EMBL" id="GBG35294.1"/>
    </source>
</evidence>